<evidence type="ECO:0000256" key="5">
    <source>
        <dbReference type="ARBA" id="ARBA00023268"/>
    </source>
</evidence>
<keyword evidence="4" id="KW-0255">Endonuclease</keyword>
<dbReference type="InterPro" id="IPR043128">
    <property type="entry name" value="Rev_trsase/Diguanyl_cyclase"/>
</dbReference>
<dbReference type="SUPFAM" id="SSF50630">
    <property type="entry name" value="Acid proteases"/>
    <property type="match status" value="1"/>
</dbReference>
<dbReference type="InterPro" id="IPR050951">
    <property type="entry name" value="Retrovirus_Pol_polyprotein"/>
</dbReference>
<keyword evidence="10" id="KW-1185">Reference proteome</keyword>
<comment type="caution">
    <text evidence="9">The sequence shown here is derived from an EMBL/GenBank/DDBJ whole genome shotgun (WGS) entry which is preliminary data.</text>
</comment>
<keyword evidence="4" id="KW-0378">Hydrolase</keyword>
<dbReference type="Proteomes" id="UP000289340">
    <property type="component" value="Chromosome 3"/>
</dbReference>
<dbReference type="PANTHER" id="PTHR37984:SF5">
    <property type="entry name" value="PROTEIN NYNRIN-LIKE"/>
    <property type="match status" value="1"/>
</dbReference>
<dbReference type="SUPFAM" id="SSF54160">
    <property type="entry name" value="Chromo domain-like"/>
    <property type="match status" value="1"/>
</dbReference>
<evidence type="ECO:0000256" key="6">
    <source>
        <dbReference type="SAM" id="MobiDB-lite"/>
    </source>
</evidence>
<dbReference type="CDD" id="cd00303">
    <property type="entry name" value="retropepsin_like"/>
    <property type="match status" value="1"/>
</dbReference>
<accession>A0A445L897</accession>
<dbReference type="Pfam" id="PF08284">
    <property type="entry name" value="RVP_2"/>
    <property type="match status" value="1"/>
</dbReference>
<evidence type="ECO:0000259" key="7">
    <source>
        <dbReference type="Pfam" id="PF17919"/>
    </source>
</evidence>
<dbReference type="SUPFAM" id="SSF53098">
    <property type="entry name" value="Ribonuclease H-like"/>
    <property type="match status" value="1"/>
</dbReference>
<dbReference type="InterPro" id="IPR016197">
    <property type="entry name" value="Chromo-like_dom_sf"/>
</dbReference>
<evidence type="ECO:0000259" key="8">
    <source>
        <dbReference type="Pfam" id="PF24626"/>
    </source>
</evidence>
<sequence length="1030" mass="115981">MDENNVGPELEADNQRRNPGHVANDPQDVGCRRSTRVKFTSSKLHGFETENGALELEFGPSPYEHLRFDLFKLMQTGSVQDYYVQFTALANRVQDENVIIEPEPPDHNKHLDTIDSLEHHLSFNALKGSTGVGTMRFKGSINGIIIQVLLDSESSGNFLQPRLASCLKLPIEPVPNFHVLVGNGNSLVVEGLVSKLDVLIQGHALQLSAYLLPVTGVDLVLGIAWLATLGLHISDYSTLTLKFYLDKQFVTLHGEKSTTGSLAQFNHLRRMYCTNAIAELFALQPEIPVCPQDDWLDIPRDMEPELAILLHTYKQVFVVPKGLSPNRSQNHAIPLMHGTGPMKVRPYRYPHSQKLQIEKMILDMLEEGLIVPSTSPFSSPIVLVKKKDGSGVSMEKEKIKVVLEWPVPINIKQLRGFLGLTGYYRRFIRGYASLATPLTNMLKKDNSQWSNEALTTFDSLKAAMTQAPVLALLDFNKPFTLETDASDQKSLRSLTDQAIQTPEQQTWLHKLLGYDFTIEYKPGKDNIPTDSLSRSFYMAWSQPQFHIVTKIKQALLNNDKLQKVIELCLKNNPHDPHYMAMHKFIKDYVQTCLVCQQAKTTITTPIGLLQPLPIPDQVWEDVAMDFITGLPLYHGYIVIMVVVDRLSKYAHFSCLKADYSNKVVYGREPPQLLRYTPNLQDSTSVQDQLMLRDATLAKLKCNLQRAQQVMKKYVDEKRLPKEFAVGDMVMVKLQPYRQHTVALRKNQKLSLRYFGLFSMVERIGVVANKLLLPLSTKIHPVFHASQLKPCHGNHTQHYVPLPFTFNEQLPIIQPRAILQDLVILKGQKQVQQLLIQWEGLDESQATWEDKDVFEVAYPSFNLEDKIVFKGGGIVMDENNVGLELEVDNQRRNPGHMANDPQDVGCRRSTHMKFTSSKLHGFEAEKGFSFEILEVVVSSSLSLFREIHLCHPQLIFLQEASAAFAAAASSLPALLPFLDAPPLAHNSLIHSKANPDLLAAFKTGGEVKRGIQLGVGIGQVRPDFKRPEPSL</sequence>
<dbReference type="InterPro" id="IPR056924">
    <property type="entry name" value="SH3_Tf2-1"/>
</dbReference>
<dbReference type="FunFam" id="3.30.70.270:FF:000020">
    <property type="entry name" value="Transposon Tf2-6 polyprotein-like Protein"/>
    <property type="match status" value="1"/>
</dbReference>
<dbReference type="GO" id="GO:0004519">
    <property type="term" value="F:endonuclease activity"/>
    <property type="evidence" value="ECO:0007669"/>
    <property type="project" value="UniProtKB-KW"/>
</dbReference>
<evidence type="ECO:0000313" key="9">
    <source>
        <dbReference type="EMBL" id="RZC19481.1"/>
    </source>
</evidence>
<evidence type="ECO:0000256" key="2">
    <source>
        <dbReference type="ARBA" id="ARBA00022695"/>
    </source>
</evidence>
<dbReference type="Gene3D" id="3.30.70.270">
    <property type="match status" value="1"/>
</dbReference>
<keyword evidence="1" id="KW-0808">Transferase</keyword>
<proteinExistence type="predicted"/>
<dbReference type="SUPFAM" id="SSF56672">
    <property type="entry name" value="DNA/RNA polymerases"/>
    <property type="match status" value="1"/>
</dbReference>
<keyword evidence="5" id="KW-0511">Multifunctional enzyme</keyword>
<dbReference type="Pfam" id="PF24626">
    <property type="entry name" value="SH3_Tf2-1"/>
    <property type="match status" value="1"/>
</dbReference>
<dbReference type="PANTHER" id="PTHR37984">
    <property type="entry name" value="PROTEIN CBG26694"/>
    <property type="match status" value="1"/>
</dbReference>
<dbReference type="Pfam" id="PF17919">
    <property type="entry name" value="RT_RNaseH_2"/>
    <property type="match status" value="1"/>
</dbReference>
<name>A0A445L897_GLYSO</name>
<dbReference type="Gene3D" id="3.10.10.10">
    <property type="entry name" value="HIV Type 1 Reverse Transcriptase, subunit A, domain 1"/>
    <property type="match status" value="1"/>
</dbReference>
<evidence type="ECO:0000313" key="10">
    <source>
        <dbReference type="Proteomes" id="UP000289340"/>
    </source>
</evidence>
<keyword evidence="2" id="KW-0548">Nucleotidyltransferase</keyword>
<dbReference type="EMBL" id="QZWG01000003">
    <property type="protein sequence ID" value="RZC19481.1"/>
    <property type="molecule type" value="Genomic_DNA"/>
</dbReference>
<feature type="domain" description="Tf2-1-like SH3-like" evidence="8">
    <location>
        <begin position="726"/>
        <end position="791"/>
    </location>
</feature>
<reference evidence="9 10" key="1">
    <citation type="submission" date="2018-09" db="EMBL/GenBank/DDBJ databases">
        <title>A high-quality reference genome of wild soybean provides a powerful tool to mine soybean genomes.</title>
        <authorList>
            <person name="Xie M."/>
            <person name="Chung C.Y.L."/>
            <person name="Li M.-W."/>
            <person name="Wong F.-L."/>
            <person name="Chan T.-F."/>
            <person name="Lam H.-M."/>
        </authorList>
    </citation>
    <scope>NUCLEOTIDE SEQUENCE [LARGE SCALE GENOMIC DNA]</scope>
    <source>
        <strain evidence="10">cv. W05</strain>
        <tissue evidence="9">Hypocotyl of etiolated seedlings</tissue>
    </source>
</reference>
<keyword evidence="3" id="KW-0540">Nuclease</keyword>
<dbReference type="InterPro" id="IPR012337">
    <property type="entry name" value="RNaseH-like_sf"/>
</dbReference>
<dbReference type="Gene3D" id="3.30.420.10">
    <property type="entry name" value="Ribonuclease H-like superfamily/Ribonuclease H"/>
    <property type="match status" value="1"/>
</dbReference>
<dbReference type="InterPro" id="IPR036397">
    <property type="entry name" value="RNaseH_sf"/>
</dbReference>
<dbReference type="InterPro" id="IPR041577">
    <property type="entry name" value="RT_RNaseH_2"/>
</dbReference>
<dbReference type="InterPro" id="IPR043502">
    <property type="entry name" value="DNA/RNA_pol_sf"/>
</dbReference>
<dbReference type="AlphaFoldDB" id="A0A445L897"/>
<dbReference type="InterPro" id="IPR021109">
    <property type="entry name" value="Peptidase_aspartic_dom_sf"/>
</dbReference>
<evidence type="ECO:0000256" key="4">
    <source>
        <dbReference type="ARBA" id="ARBA00022759"/>
    </source>
</evidence>
<protein>
    <submittedName>
        <fullName evidence="9">Putative mitochondrial protein</fullName>
    </submittedName>
</protein>
<evidence type="ECO:0000256" key="1">
    <source>
        <dbReference type="ARBA" id="ARBA00022679"/>
    </source>
</evidence>
<evidence type="ECO:0000256" key="3">
    <source>
        <dbReference type="ARBA" id="ARBA00022722"/>
    </source>
</evidence>
<organism evidence="9 10">
    <name type="scientific">Glycine soja</name>
    <name type="common">Wild soybean</name>
    <dbReference type="NCBI Taxonomy" id="3848"/>
    <lineage>
        <taxon>Eukaryota</taxon>
        <taxon>Viridiplantae</taxon>
        <taxon>Streptophyta</taxon>
        <taxon>Embryophyta</taxon>
        <taxon>Tracheophyta</taxon>
        <taxon>Spermatophyta</taxon>
        <taxon>Magnoliopsida</taxon>
        <taxon>eudicotyledons</taxon>
        <taxon>Gunneridae</taxon>
        <taxon>Pentapetalae</taxon>
        <taxon>rosids</taxon>
        <taxon>fabids</taxon>
        <taxon>Fabales</taxon>
        <taxon>Fabaceae</taxon>
        <taxon>Papilionoideae</taxon>
        <taxon>50 kb inversion clade</taxon>
        <taxon>NPAAA clade</taxon>
        <taxon>indigoferoid/millettioid clade</taxon>
        <taxon>Phaseoleae</taxon>
        <taxon>Glycine</taxon>
        <taxon>Glycine subgen. Soja</taxon>
    </lineage>
</organism>
<gene>
    <name evidence="9" type="ORF">D0Y65_006343</name>
</gene>
<dbReference type="Gene3D" id="2.40.70.10">
    <property type="entry name" value="Acid Proteases"/>
    <property type="match status" value="1"/>
</dbReference>
<feature type="region of interest" description="Disordered" evidence="6">
    <location>
        <begin position="1"/>
        <end position="30"/>
    </location>
</feature>
<dbReference type="GO" id="GO:0016779">
    <property type="term" value="F:nucleotidyltransferase activity"/>
    <property type="evidence" value="ECO:0007669"/>
    <property type="project" value="UniProtKB-KW"/>
</dbReference>
<dbReference type="GO" id="GO:0003676">
    <property type="term" value="F:nucleic acid binding"/>
    <property type="evidence" value="ECO:0007669"/>
    <property type="project" value="InterPro"/>
</dbReference>
<feature type="domain" description="Reverse transcriptase/retrotransposon-derived protein RNase H-like" evidence="7">
    <location>
        <begin position="449"/>
        <end position="488"/>
    </location>
</feature>